<evidence type="ECO:0000256" key="3">
    <source>
        <dbReference type="ARBA" id="ARBA00022531"/>
    </source>
</evidence>
<evidence type="ECO:0000256" key="2">
    <source>
        <dbReference type="ARBA" id="ARBA00022528"/>
    </source>
</evidence>
<dbReference type="Gene3D" id="1.10.3460.10">
    <property type="entry name" value="Chlorophyll a/b binding protein domain"/>
    <property type="match status" value="1"/>
</dbReference>
<evidence type="ECO:0000256" key="4">
    <source>
        <dbReference type="ARBA" id="ARBA00022640"/>
    </source>
</evidence>
<sequence>MALALPSFTAGFVAPAAVPSLQQARSAVTMGVETELGATGPLGYWDPLGLATSKPEKFTRWRAVEIKHGRIAMMACTGYIVQEFLRWPGYLSTSAGVKFADLPNGILALKGVPSLGLAQIFIGIGLMEIATWKFYEGEWPGSVPEGKAPGDVAGDFWVRYPDPEEKATKLTIELNNGRAAMMGITGMLMHDHITGSWIPPGF</sequence>
<feature type="binding site" evidence="5">
    <location>
        <position position="45"/>
    </location>
    <ligand>
        <name>chlorophyll a</name>
        <dbReference type="ChEBI" id="CHEBI:58416"/>
        <label>1</label>
    </ligand>
</feature>
<dbReference type="GO" id="GO:0016168">
    <property type="term" value="F:chlorophyll binding"/>
    <property type="evidence" value="ECO:0007669"/>
    <property type="project" value="UniProtKB-KW"/>
</dbReference>
<feature type="binding site" description="axial binding residue" evidence="5">
    <location>
        <position position="70"/>
    </location>
    <ligand>
        <name>chlorophyll b</name>
        <dbReference type="ChEBI" id="CHEBI:61721"/>
        <label>1</label>
    </ligand>
    <ligandPart>
        <name>Mg</name>
        <dbReference type="ChEBI" id="CHEBI:25107"/>
    </ligandPart>
</feature>
<dbReference type="Pfam" id="PF00504">
    <property type="entry name" value="Chloroa_b-bind"/>
    <property type="match status" value="1"/>
</dbReference>
<dbReference type="GO" id="GO:0016020">
    <property type="term" value="C:membrane"/>
    <property type="evidence" value="ECO:0007669"/>
    <property type="project" value="InterPro"/>
</dbReference>
<keyword evidence="5" id="KW-0157">Chromophore</keyword>
<feature type="binding site" description="axial binding residue" evidence="5">
    <location>
        <position position="176"/>
    </location>
    <ligand>
        <name>chlorophyll b</name>
        <dbReference type="ChEBI" id="CHEBI:61721"/>
        <label>3</label>
    </ligand>
    <ligandPart>
        <name>Mg</name>
        <dbReference type="ChEBI" id="CHEBI:25107"/>
    </ligandPart>
</feature>
<reference evidence="7" key="1">
    <citation type="submission" date="2021-01" db="EMBL/GenBank/DDBJ databases">
        <authorList>
            <person name="Corre E."/>
            <person name="Pelletier E."/>
            <person name="Niang G."/>
            <person name="Scheremetjew M."/>
            <person name="Finn R."/>
            <person name="Kale V."/>
            <person name="Holt S."/>
            <person name="Cochrane G."/>
            <person name="Meng A."/>
            <person name="Brown T."/>
            <person name="Cohen L."/>
        </authorList>
    </citation>
    <scope>NUCLEOTIDE SEQUENCE</scope>
    <source>
        <strain evidence="7">UIO037</strain>
    </source>
</reference>
<dbReference type="EMBL" id="HBKO01033743">
    <property type="protein sequence ID" value="CAE2254570.1"/>
    <property type="molecule type" value="Transcribed_RNA"/>
</dbReference>
<feature type="binding site" evidence="5">
    <location>
        <position position="178"/>
    </location>
    <ligand>
        <name>chlorophyll a</name>
        <dbReference type="ChEBI" id="CHEBI:58416"/>
        <label>1</label>
    </ligand>
</feature>
<name>A0A6T8BZI5_9EUKA</name>
<protein>
    <submittedName>
        <fullName evidence="7">Uncharacterized protein</fullName>
    </submittedName>
</protein>
<evidence type="ECO:0000313" key="8">
    <source>
        <dbReference type="EMBL" id="CAE2254570.1"/>
    </source>
</evidence>
<keyword evidence="5" id="KW-0148">Chlorophyll</keyword>
<keyword evidence="4" id="KW-0934">Plastid</keyword>
<dbReference type="PANTHER" id="PTHR21649">
    <property type="entry name" value="CHLOROPHYLL A/B BINDING PROTEIN"/>
    <property type="match status" value="1"/>
</dbReference>
<evidence type="ECO:0000313" key="7">
    <source>
        <dbReference type="EMBL" id="CAE2254569.1"/>
    </source>
</evidence>
<dbReference type="AlphaFoldDB" id="A0A6T8BZI5"/>
<proteinExistence type="predicted"/>
<dbReference type="GO" id="GO:0009765">
    <property type="term" value="P:photosynthesis, light harvesting"/>
    <property type="evidence" value="ECO:0007669"/>
    <property type="project" value="InterPro"/>
</dbReference>
<keyword evidence="2" id="KW-0150">Chloroplast</keyword>
<evidence type="ECO:0000256" key="5">
    <source>
        <dbReference type="PIRSR" id="PIRSR601344-1"/>
    </source>
</evidence>
<keyword evidence="3" id="KW-0602">Photosynthesis</keyword>
<dbReference type="EMBL" id="HBKO01033742">
    <property type="protein sequence ID" value="CAE2254569.1"/>
    <property type="molecule type" value="Transcribed_RNA"/>
</dbReference>
<dbReference type="SUPFAM" id="SSF103511">
    <property type="entry name" value="Chlorophyll a-b binding protein"/>
    <property type="match status" value="1"/>
</dbReference>
<comment type="subcellular location">
    <subcellularLocation>
        <location evidence="1">Plastid</location>
        <location evidence="1">Chloroplast</location>
    </subcellularLocation>
</comment>
<gene>
    <name evidence="6" type="ORF">CPOL0286_LOCUS15306</name>
    <name evidence="7" type="ORF">CPOL0286_LOCUS15307</name>
    <name evidence="8" type="ORF">CPOL0286_LOCUS15308</name>
</gene>
<dbReference type="InterPro" id="IPR001344">
    <property type="entry name" value="Chloro_AB-bd_pln"/>
</dbReference>
<evidence type="ECO:0000313" key="6">
    <source>
        <dbReference type="EMBL" id="CAE2254562.1"/>
    </source>
</evidence>
<organism evidence="7">
    <name type="scientific">Prymnesium polylepis</name>
    <dbReference type="NCBI Taxonomy" id="72548"/>
    <lineage>
        <taxon>Eukaryota</taxon>
        <taxon>Haptista</taxon>
        <taxon>Haptophyta</taxon>
        <taxon>Prymnesiophyceae</taxon>
        <taxon>Prymnesiales</taxon>
        <taxon>Prymnesiaceae</taxon>
        <taxon>Prymnesium</taxon>
    </lineage>
</organism>
<evidence type="ECO:0000256" key="1">
    <source>
        <dbReference type="ARBA" id="ARBA00004229"/>
    </source>
</evidence>
<dbReference type="EMBL" id="HBKO01033741">
    <property type="protein sequence ID" value="CAE2254562.1"/>
    <property type="molecule type" value="Transcribed_RNA"/>
</dbReference>
<feature type="binding site" evidence="5">
    <location>
        <position position="173"/>
    </location>
    <ligand>
        <name>chlorophyll a</name>
        <dbReference type="ChEBI" id="CHEBI:58416"/>
        <label>1</label>
    </ligand>
</feature>
<accession>A0A6T8BZI5</accession>
<dbReference type="InterPro" id="IPR022796">
    <property type="entry name" value="Chloroa_b-bind"/>
</dbReference>
<dbReference type="GO" id="GO:0009507">
    <property type="term" value="C:chloroplast"/>
    <property type="evidence" value="ECO:0007669"/>
    <property type="project" value="UniProtKB-SubCell"/>
</dbReference>
<feature type="binding site" evidence="5">
    <location>
        <position position="65"/>
    </location>
    <ligand>
        <name>chlorophyll a</name>
        <dbReference type="ChEBI" id="CHEBI:58416"/>
        <label>1</label>
    </ligand>
</feature>
<feature type="binding site" description="axial binding residue" evidence="5">
    <location>
        <position position="136"/>
    </location>
    <ligand>
        <name>chlorophyll b</name>
        <dbReference type="ChEBI" id="CHEBI:61721"/>
        <label>1</label>
    </ligand>
    <ligandPart>
        <name>Mg</name>
        <dbReference type="ChEBI" id="CHEBI:25107"/>
    </ligandPart>
</feature>
<feature type="binding site" evidence="5">
    <location>
        <position position="68"/>
    </location>
    <ligand>
        <name>chlorophyll a</name>
        <dbReference type="ChEBI" id="CHEBI:58416"/>
        <label>1</label>
    </ligand>
</feature>